<dbReference type="Gene3D" id="3.30.70.120">
    <property type="match status" value="1"/>
</dbReference>
<dbReference type="InterPro" id="IPR036069">
    <property type="entry name" value="DUF34/NIF3_sf"/>
</dbReference>
<evidence type="ECO:0000313" key="3">
    <source>
        <dbReference type="Proteomes" id="UP000799640"/>
    </source>
</evidence>
<sequence>MATTVPRFKLVFFTPVPAATPCKAAVFATGAGRIGSYYECAFTTQGVGQFRPGDVTNPATGKVRVTETVPVPELKIEMVCYEDEGVRMAIAALKE</sequence>
<dbReference type="PANTHER" id="PTHR41774:SF1">
    <property type="entry name" value="NGG1P INTERACTING FACTOR NIF3"/>
    <property type="match status" value="1"/>
</dbReference>
<proteinExistence type="predicted"/>
<dbReference type="EMBL" id="ML996696">
    <property type="protein sequence ID" value="KAF2399798.1"/>
    <property type="molecule type" value="Genomic_DNA"/>
</dbReference>
<keyword evidence="3" id="KW-1185">Reference proteome</keyword>
<name>A0A6G1HUQ9_9PEZI</name>
<dbReference type="AlphaFoldDB" id="A0A6G1HUQ9"/>
<dbReference type="OrthoDB" id="15981at2759"/>
<dbReference type="Proteomes" id="UP000799640">
    <property type="component" value="Unassembled WGS sequence"/>
</dbReference>
<evidence type="ECO:0000313" key="2">
    <source>
        <dbReference type="EMBL" id="KAF2399798.1"/>
    </source>
</evidence>
<evidence type="ECO:0000256" key="1">
    <source>
        <dbReference type="ARBA" id="ARBA00020998"/>
    </source>
</evidence>
<organism evidence="2 3">
    <name type="scientific">Trichodelitschia bisporula</name>
    <dbReference type="NCBI Taxonomy" id="703511"/>
    <lineage>
        <taxon>Eukaryota</taxon>
        <taxon>Fungi</taxon>
        <taxon>Dikarya</taxon>
        <taxon>Ascomycota</taxon>
        <taxon>Pezizomycotina</taxon>
        <taxon>Dothideomycetes</taxon>
        <taxon>Dothideomycetes incertae sedis</taxon>
        <taxon>Phaeotrichales</taxon>
        <taxon>Phaeotrichaceae</taxon>
        <taxon>Trichodelitschia</taxon>
    </lineage>
</organism>
<accession>A0A6G1HUQ9</accession>
<dbReference type="SUPFAM" id="SSF102705">
    <property type="entry name" value="NIF3 (NGG1p interacting factor 3)-like"/>
    <property type="match status" value="1"/>
</dbReference>
<protein>
    <recommendedName>
        <fullName evidence="1">ATP phosphoribosyltransferase</fullName>
    </recommendedName>
</protein>
<dbReference type="PANTHER" id="PTHR41774">
    <property type="match status" value="1"/>
</dbReference>
<gene>
    <name evidence="2" type="ORF">EJ06DRAFT_530585</name>
</gene>
<dbReference type="InterPro" id="IPR015867">
    <property type="entry name" value="N-reg_PII/ATP_PRibTrfase_C"/>
</dbReference>
<reference evidence="2" key="1">
    <citation type="journal article" date="2020" name="Stud. Mycol.">
        <title>101 Dothideomycetes genomes: a test case for predicting lifestyles and emergence of pathogens.</title>
        <authorList>
            <person name="Haridas S."/>
            <person name="Albert R."/>
            <person name="Binder M."/>
            <person name="Bloem J."/>
            <person name="Labutti K."/>
            <person name="Salamov A."/>
            <person name="Andreopoulos B."/>
            <person name="Baker S."/>
            <person name="Barry K."/>
            <person name="Bills G."/>
            <person name="Bluhm B."/>
            <person name="Cannon C."/>
            <person name="Castanera R."/>
            <person name="Culley D."/>
            <person name="Daum C."/>
            <person name="Ezra D."/>
            <person name="Gonzalez J."/>
            <person name="Henrissat B."/>
            <person name="Kuo A."/>
            <person name="Liang C."/>
            <person name="Lipzen A."/>
            <person name="Lutzoni F."/>
            <person name="Magnuson J."/>
            <person name="Mondo S."/>
            <person name="Nolan M."/>
            <person name="Ohm R."/>
            <person name="Pangilinan J."/>
            <person name="Park H.-J."/>
            <person name="Ramirez L."/>
            <person name="Alfaro M."/>
            <person name="Sun H."/>
            <person name="Tritt A."/>
            <person name="Yoshinaga Y."/>
            <person name="Zwiers L.-H."/>
            <person name="Turgeon B."/>
            <person name="Goodwin S."/>
            <person name="Spatafora J."/>
            <person name="Crous P."/>
            <person name="Grigoriev I."/>
        </authorList>
    </citation>
    <scope>NUCLEOTIDE SEQUENCE</scope>
    <source>
        <strain evidence="2">CBS 262.69</strain>
    </source>
</reference>